<evidence type="ECO:0000256" key="1">
    <source>
        <dbReference type="SAM" id="SignalP"/>
    </source>
</evidence>
<dbReference type="AlphaFoldDB" id="A0AAD4QP48"/>
<dbReference type="PROSITE" id="PS51257">
    <property type="entry name" value="PROKAR_LIPOPROTEIN"/>
    <property type="match status" value="1"/>
</dbReference>
<evidence type="ECO:0000313" key="3">
    <source>
        <dbReference type="Proteomes" id="UP001203297"/>
    </source>
</evidence>
<feature type="signal peptide" evidence="1">
    <location>
        <begin position="1"/>
        <end position="19"/>
    </location>
</feature>
<name>A0AAD4QP48_9AGAM</name>
<dbReference type="EMBL" id="WTXG01000012">
    <property type="protein sequence ID" value="KAI0301842.1"/>
    <property type="molecule type" value="Genomic_DNA"/>
</dbReference>
<dbReference type="Proteomes" id="UP001203297">
    <property type="component" value="Unassembled WGS sequence"/>
</dbReference>
<accession>A0AAD4QP48</accession>
<proteinExistence type="predicted"/>
<keyword evidence="1" id="KW-0732">Signal</keyword>
<reference evidence="2" key="1">
    <citation type="journal article" date="2022" name="New Phytol.">
        <title>Evolutionary transition to the ectomycorrhizal habit in the genomes of a hyperdiverse lineage of mushroom-forming fungi.</title>
        <authorList>
            <person name="Looney B."/>
            <person name="Miyauchi S."/>
            <person name="Morin E."/>
            <person name="Drula E."/>
            <person name="Courty P.E."/>
            <person name="Kohler A."/>
            <person name="Kuo A."/>
            <person name="LaButti K."/>
            <person name="Pangilinan J."/>
            <person name="Lipzen A."/>
            <person name="Riley R."/>
            <person name="Andreopoulos W."/>
            <person name="He G."/>
            <person name="Johnson J."/>
            <person name="Nolan M."/>
            <person name="Tritt A."/>
            <person name="Barry K.W."/>
            <person name="Grigoriev I.V."/>
            <person name="Nagy L.G."/>
            <person name="Hibbett D."/>
            <person name="Henrissat B."/>
            <person name="Matheny P.B."/>
            <person name="Labbe J."/>
            <person name="Martin F.M."/>
        </authorList>
    </citation>
    <scope>NUCLEOTIDE SEQUENCE</scope>
    <source>
        <strain evidence="2">BPL690</strain>
    </source>
</reference>
<gene>
    <name evidence="2" type="ORF">B0F90DRAFT_254907</name>
</gene>
<keyword evidence="3" id="KW-1185">Reference proteome</keyword>
<comment type="caution">
    <text evidence="2">The sequence shown here is derived from an EMBL/GenBank/DDBJ whole genome shotgun (WGS) entry which is preliminary data.</text>
</comment>
<feature type="chain" id="PRO_5042261032" evidence="1">
    <location>
        <begin position="20"/>
        <end position="132"/>
    </location>
</feature>
<evidence type="ECO:0000313" key="2">
    <source>
        <dbReference type="EMBL" id="KAI0301842.1"/>
    </source>
</evidence>
<sequence length="132" mass="13907">MRPMRCTVCEALLQSLIQTLLVASCMLLSRRVSVHGPLHLSFWAPISHGHNSGKGGGRVERVPGVWLGSDPDVIEGVKSGYPTANSIIFTQAAQGENVALSYLLSSSPHKGGKEEERGGGGGRSAFVVPVSL</sequence>
<organism evidence="2 3">
    <name type="scientific">Multifurca ochricompacta</name>
    <dbReference type="NCBI Taxonomy" id="376703"/>
    <lineage>
        <taxon>Eukaryota</taxon>
        <taxon>Fungi</taxon>
        <taxon>Dikarya</taxon>
        <taxon>Basidiomycota</taxon>
        <taxon>Agaricomycotina</taxon>
        <taxon>Agaricomycetes</taxon>
        <taxon>Russulales</taxon>
        <taxon>Russulaceae</taxon>
        <taxon>Multifurca</taxon>
    </lineage>
</organism>
<protein>
    <submittedName>
        <fullName evidence="2">Uncharacterized protein</fullName>
    </submittedName>
</protein>